<keyword evidence="6 17" id="KW-0547">Nucleotide-binding</keyword>
<feature type="binding site" evidence="18">
    <location>
        <position position="165"/>
    </location>
    <ligand>
        <name>(6S)-NADPHX</name>
        <dbReference type="ChEBI" id="CHEBI:64076"/>
    </ligand>
</feature>
<comment type="catalytic activity">
    <reaction evidence="16 17 19">
        <text>(6S)-NADPHX + ADP = AMP + phosphate + NADPH + H(+)</text>
        <dbReference type="Rhea" id="RHEA:32235"/>
        <dbReference type="ChEBI" id="CHEBI:15378"/>
        <dbReference type="ChEBI" id="CHEBI:43474"/>
        <dbReference type="ChEBI" id="CHEBI:57783"/>
        <dbReference type="ChEBI" id="CHEBI:64076"/>
        <dbReference type="ChEBI" id="CHEBI:456215"/>
        <dbReference type="ChEBI" id="CHEBI:456216"/>
        <dbReference type="EC" id="4.2.1.136"/>
    </reaction>
</comment>
<comment type="catalytic activity">
    <reaction evidence="1 18 19">
        <text>(6R)-NADHX = (6S)-NADHX</text>
        <dbReference type="Rhea" id="RHEA:32215"/>
        <dbReference type="ChEBI" id="CHEBI:64074"/>
        <dbReference type="ChEBI" id="CHEBI:64075"/>
        <dbReference type="EC" id="5.1.99.6"/>
    </reaction>
</comment>
<feature type="binding site" evidence="18">
    <location>
        <begin position="136"/>
        <end position="142"/>
    </location>
    <ligand>
        <name>(6S)-NADPHX</name>
        <dbReference type="ChEBI" id="CHEBI:64076"/>
    </ligand>
</feature>
<dbReference type="HAMAP" id="MF_01966">
    <property type="entry name" value="NADHX_epimerase"/>
    <property type="match status" value="1"/>
</dbReference>
<dbReference type="GO" id="GO:0052856">
    <property type="term" value="F:NAD(P)HX epimerase activity"/>
    <property type="evidence" value="ECO:0007669"/>
    <property type="project" value="UniProtKB-UniRule"/>
</dbReference>
<feature type="binding site" evidence="18">
    <location>
        <position position="168"/>
    </location>
    <ligand>
        <name>K(+)</name>
        <dbReference type="ChEBI" id="CHEBI:29103"/>
    </ligand>
</feature>
<dbReference type="InterPro" id="IPR030677">
    <property type="entry name" value="Nnr"/>
</dbReference>
<evidence type="ECO:0000256" key="1">
    <source>
        <dbReference type="ARBA" id="ARBA00000013"/>
    </source>
</evidence>
<comment type="similarity">
    <text evidence="3 19">In the N-terminal section; belongs to the NnrE/AIBP family.</text>
</comment>
<gene>
    <name evidence="18" type="primary">nnrE</name>
    <name evidence="17" type="synonym">nnrD</name>
    <name evidence="22" type="ORF">LNL84_05940</name>
</gene>
<dbReference type="PANTHER" id="PTHR12592">
    <property type="entry name" value="ATP-DEPENDENT (S)-NAD(P)H-HYDRATE DEHYDRATASE FAMILY MEMBER"/>
    <property type="match status" value="1"/>
</dbReference>
<comment type="function">
    <text evidence="18">Catalyzes the epimerization of the S- and R-forms of NAD(P)HX, a damaged form of NAD(P)H that is a result of enzymatic or heat-dependent hydration. This is a prerequisite for the S-specific NAD(P)H-hydrate dehydratase to allow the repair of both epimers of NAD(P)HX.</text>
</comment>
<dbReference type="PROSITE" id="PS51383">
    <property type="entry name" value="YJEF_C_3"/>
    <property type="match status" value="1"/>
</dbReference>
<feature type="binding site" evidence="17">
    <location>
        <position position="326"/>
    </location>
    <ligand>
        <name>(6S)-NADPHX</name>
        <dbReference type="ChEBI" id="CHEBI:64076"/>
    </ligand>
</feature>
<dbReference type="GO" id="GO:0052855">
    <property type="term" value="F:ADP-dependent NAD(P)H-hydrate dehydratase activity"/>
    <property type="evidence" value="ECO:0007669"/>
    <property type="project" value="UniProtKB-UniRule"/>
</dbReference>
<feature type="binding site" evidence="18">
    <location>
        <position position="147"/>
    </location>
    <ligand>
        <name>(6S)-NADPHX</name>
        <dbReference type="ChEBI" id="CHEBI:64076"/>
    </ligand>
</feature>
<keyword evidence="13" id="KW-0511">Multifunctional enzyme</keyword>
<comment type="caution">
    <text evidence="22">The sequence shown here is derived from an EMBL/GenBank/DDBJ whole genome shotgun (WGS) entry which is preliminary data.</text>
</comment>
<dbReference type="PIRSF" id="PIRSF017184">
    <property type="entry name" value="Nnr"/>
    <property type="match status" value="1"/>
</dbReference>
<feature type="binding site" evidence="17">
    <location>
        <position position="456"/>
    </location>
    <ligand>
        <name>AMP</name>
        <dbReference type="ChEBI" id="CHEBI:456215"/>
    </ligand>
</feature>
<dbReference type="InterPro" id="IPR004443">
    <property type="entry name" value="YjeF_N_dom"/>
</dbReference>
<sequence>MNANTSTTSLPSALYTAQQVREGEVVAAKAANIPMYDLMEKAGNAVFERLCVLYPNVANLLVCCGKGNNGGDGYIIARLAREQGINVTLWQIGLPDALQGDAKSAMQRYVDSGGEISAPTNHVPDDTDVIVDAILGTGIAGAPRDFYNHVIDRVNQAPCPILSVDIPSGLCADTGHVAGEVISAKHTVTFIAMKQGLVTGQARNCVGELLFAGLGLQDTFEQQQTPNAFLTQADWLSVIPERSRIAHKGSNGKLCLIGGNYGMSGAAILASMASSATGVGLVAALCHKDSIVPFRARCLEAMVAEIRADRLKDKLAWADVLCLGPGLGRDNWAENVFHQVDCNQVSFTSLQSDPKCAQLKRVYDADALYWLARLSPANKKARSENRILTPHAGEAARLLGVEVQEVESDRYKAANDLQNIYGGVVVLKGAGSIICYGNKRIVCHAGNPGMASGGMGDVLAGVISALLAQRVPLMQAAVLGTLLHSMAADSAANDAGEIGLLASEVIPYVRKHINQR</sequence>
<feature type="binding site" evidence="17">
    <location>
        <begin position="428"/>
        <end position="432"/>
    </location>
    <ligand>
        <name>AMP</name>
        <dbReference type="ChEBI" id="CHEBI:456215"/>
    </ligand>
</feature>
<keyword evidence="11 18" id="KW-0413">Isomerase</keyword>
<comment type="function">
    <text evidence="17">Catalyzes the dehydration of the S-form of NAD(P)HX at the expense of ADP, which is converted to AMP. Together with NAD(P)HX epimerase, which catalyzes the epimerization of the S- and R-forms, the enzyme allows the repair of both epimers of NAD(P)HX, a damaged form of NAD(P)H that is a result of enzymatic or heat-dependent hydration.</text>
</comment>
<feature type="binding site" evidence="17">
    <location>
        <position position="457"/>
    </location>
    <ligand>
        <name>(6S)-NADPHX</name>
        <dbReference type="ChEBI" id="CHEBI:64076"/>
    </ligand>
</feature>
<evidence type="ECO:0000256" key="5">
    <source>
        <dbReference type="ARBA" id="ARBA00022723"/>
    </source>
</evidence>
<evidence type="ECO:0000256" key="2">
    <source>
        <dbReference type="ARBA" id="ARBA00000909"/>
    </source>
</evidence>
<evidence type="ECO:0000256" key="14">
    <source>
        <dbReference type="ARBA" id="ARBA00025153"/>
    </source>
</evidence>
<dbReference type="AlphaFoldDB" id="A0A9X1WC10"/>
<evidence type="ECO:0000256" key="9">
    <source>
        <dbReference type="ARBA" id="ARBA00022958"/>
    </source>
</evidence>
<dbReference type="FunFam" id="3.40.50.10260:FF:000003">
    <property type="entry name" value="Multifunctional fusion protein"/>
    <property type="match status" value="1"/>
</dbReference>
<comment type="subunit">
    <text evidence="17">Homotetramer.</text>
</comment>
<comment type="similarity">
    <text evidence="17">Belongs to the NnrD/CARKD family.</text>
</comment>
<evidence type="ECO:0000256" key="12">
    <source>
        <dbReference type="ARBA" id="ARBA00023239"/>
    </source>
</evidence>
<proteinExistence type="inferred from homology"/>
<comment type="catalytic activity">
    <reaction evidence="2 18 19">
        <text>(6R)-NADPHX = (6S)-NADPHX</text>
        <dbReference type="Rhea" id="RHEA:32227"/>
        <dbReference type="ChEBI" id="CHEBI:64076"/>
        <dbReference type="ChEBI" id="CHEBI:64077"/>
        <dbReference type="EC" id="5.1.99.6"/>
    </reaction>
</comment>
<evidence type="ECO:0000259" key="20">
    <source>
        <dbReference type="PROSITE" id="PS51383"/>
    </source>
</evidence>
<dbReference type="NCBIfam" id="TIGR00196">
    <property type="entry name" value="yjeF_cterm"/>
    <property type="match status" value="1"/>
</dbReference>
<dbReference type="InterPro" id="IPR017953">
    <property type="entry name" value="Carbohydrate_kinase_pred_CS"/>
</dbReference>
<keyword evidence="10 17" id="KW-0520">NAD</keyword>
<dbReference type="PROSITE" id="PS01050">
    <property type="entry name" value="YJEF_C_2"/>
    <property type="match status" value="1"/>
</dbReference>
<dbReference type="Gene3D" id="3.40.50.10260">
    <property type="entry name" value="YjeF N-terminal domain"/>
    <property type="match status" value="1"/>
</dbReference>
<dbReference type="InterPro" id="IPR029056">
    <property type="entry name" value="Ribokinase-like"/>
</dbReference>
<evidence type="ECO:0000313" key="23">
    <source>
        <dbReference type="Proteomes" id="UP001139488"/>
    </source>
</evidence>
<reference evidence="22" key="1">
    <citation type="submission" date="2021-11" db="EMBL/GenBank/DDBJ databases">
        <title>Vibrio ZSDE26 sp. nov. and Vibrio ZSDZ34 sp. nov., isolated from coastal seawater in Qingdao.</title>
        <authorList>
            <person name="Zhang P."/>
        </authorList>
    </citation>
    <scope>NUCLEOTIDE SEQUENCE</scope>
    <source>
        <strain evidence="22">ZSDZ34</strain>
    </source>
</reference>
<feature type="domain" description="YjeF C-terminal" evidence="20">
    <location>
        <begin position="231"/>
        <end position="516"/>
    </location>
</feature>
<keyword evidence="12 17" id="KW-0456">Lyase</keyword>
<evidence type="ECO:0000256" key="17">
    <source>
        <dbReference type="HAMAP-Rule" id="MF_01965"/>
    </source>
</evidence>
<dbReference type="PANTHER" id="PTHR12592:SF0">
    <property type="entry name" value="ATP-DEPENDENT (S)-NAD(P)H-HYDRATE DEHYDRATASE"/>
    <property type="match status" value="1"/>
</dbReference>
<evidence type="ECO:0000256" key="19">
    <source>
        <dbReference type="PIRNR" id="PIRNR017184"/>
    </source>
</evidence>
<dbReference type="GO" id="GO:0110051">
    <property type="term" value="P:metabolite repair"/>
    <property type="evidence" value="ECO:0007669"/>
    <property type="project" value="TreeGrafter"/>
</dbReference>
<dbReference type="EMBL" id="JAJNNZ010000003">
    <property type="protein sequence ID" value="MCJ2376373.1"/>
    <property type="molecule type" value="Genomic_DNA"/>
</dbReference>
<comment type="cofactor">
    <cofactor evidence="17">
        <name>Mg(2+)</name>
        <dbReference type="ChEBI" id="CHEBI:18420"/>
    </cofactor>
</comment>
<comment type="similarity">
    <text evidence="4 19">In the C-terminal section; belongs to the NnrD/CARKD family.</text>
</comment>
<dbReference type="SUPFAM" id="SSF64153">
    <property type="entry name" value="YjeF N-terminal domain-like"/>
    <property type="match status" value="1"/>
</dbReference>
<evidence type="ECO:0000256" key="10">
    <source>
        <dbReference type="ARBA" id="ARBA00023027"/>
    </source>
</evidence>
<dbReference type="PROSITE" id="PS51385">
    <property type="entry name" value="YJEF_N"/>
    <property type="match status" value="1"/>
</dbReference>
<dbReference type="InterPro" id="IPR000631">
    <property type="entry name" value="CARKD"/>
</dbReference>
<keyword evidence="5 18" id="KW-0479">Metal-binding</keyword>
<dbReference type="CDD" id="cd01171">
    <property type="entry name" value="YXKO-related"/>
    <property type="match status" value="1"/>
</dbReference>
<evidence type="ECO:0000256" key="8">
    <source>
        <dbReference type="ARBA" id="ARBA00022857"/>
    </source>
</evidence>
<comment type="catalytic activity">
    <reaction evidence="15 17 19">
        <text>(6S)-NADHX + ADP = AMP + phosphate + NADH + H(+)</text>
        <dbReference type="Rhea" id="RHEA:32223"/>
        <dbReference type="ChEBI" id="CHEBI:15378"/>
        <dbReference type="ChEBI" id="CHEBI:43474"/>
        <dbReference type="ChEBI" id="CHEBI:57945"/>
        <dbReference type="ChEBI" id="CHEBI:64074"/>
        <dbReference type="ChEBI" id="CHEBI:456215"/>
        <dbReference type="ChEBI" id="CHEBI:456216"/>
        <dbReference type="EC" id="4.2.1.136"/>
    </reaction>
</comment>
<evidence type="ECO:0000256" key="7">
    <source>
        <dbReference type="ARBA" id="ARBA00022840"/>
    </source>
</evidence>
<dbReference type="GO" id="GO:0046496">
    <property type="term" value="P:nicotinamide nucleotide metabolic process"/>
    <property type="evidence" value="ECO:0007669"/>
    <property type="project" value="UniProtKB-UniRule"/>
</dbReference>
<feature type="binding site" evidence="17">
    <location>
        <position position="391"/>
    </location>
    <ligand>
        <name>(6S)-NADPHX</name>
        <dbReference type="ChEBI" id="CHEBI:64076"/>
    </ligand>
</feature>
<dbReference type="Proteomes" id="UP001139488">
    <property type="component" value="Unassembled WGS sequence"/>
</dbReference>
<evidence type="ECO:0000256" key="16">
    <source>
        <dbReference type="ARBA" id="ARBA00049209"/>
    </source>
</evidence>
<keyword evidence="23" id="KW-1185">Reference proteome</keyword>
<name>A0A9X1WC10_9VIBR</name>
<evidence type="ECO:0000256" key="15">
    <source>
        <dbReference type="ARBA" id="ARBA00048238"/>
    </source>
</evidence>
<protein>
    <recommendedName>
        <fullName evidence="19">Bifunctional NAD(P)H-hydrate repair enzyme</fullName>
    </recommendedName>
    <alternativeName>
        <fullName evidence="19">Nicotinamide nucleotide repair protein</fullName>
    </alternativeName>
    <domain>
        <recommendedName>
            <fullName evidence="19">ADP-dependent (S)-NAD(P)H-hydrate dehydratase</fullName>
            <ecNumber evidence="19">4.2.1.136</ecNumber>
        </recommendedName>
        <alternativeName>
            <fullName evidence="19">ADP-dependent NAD(P)HX dehydratase</fullName>
        </alternativeName>
    </domain>
    <domain>
        <recommendedName>
            <fullName evidence="19">NAD(P)H-hydrate epimerase</fullName>
            <ecNumber evidence="19">5.1.99.6</ecNumber>
        </recommendedName>
    </domain>
</protein>
<evidence type="ECO:0000256" key="4">
    <source>
        <dbReference type="ARBA" id="ARBA00009524"/>
    </source>
</evidence>
<dbReference type="EC" id="5.1.99.6" evidence="19"/>
<evidence type="ECO:0000256" key="3">
    <source>
        <dbReference type="ARBA" id="ARBA00006001"/>
    </source>
</evidence>
<evidence type="ECO:0000256" key="18">
    <source>
        <dbReference type="HAMAP-Rule" id="MF_01966"/>
    </source>
</evidence>
<dbReference type="SUPFAM" id="SSF53613">
    <property type="entry name" value="Ribokinase-like"/>
    <property type="match status" value="1"/>
</dbReference>
<dbReference type="GO" id="GO:0046872">
    <property type="term" value="F:metal ion binding"/>
    <property type="evidence" value="ECO:0007669"/>
    <property type="project" value="UniProtKB-UniRule"/>
</dbReference>
<dbReference type="Gene3D" id="3.40.1190.20">
    <property type="match status" value="1"/>
</dbReference>
<evidence type="ECO:0000256" key="13">
    <source>
        <dbReference type="ARBA" id="ARBA00023268"/>
    </source>
</evidence>
<comment type="similarity">
    <text evidence="18">Belongs to the NnrE/AIBP family.</text>
</comment>
<feature type="binding site" evidence="18">
    <location>
        <position position="69"/>
    </location>
    <ligand>
        <name>K(+)</name>
        <dbReference type="ChEBI" id="CHEBI:29103"/>
    </ligand>
</feature>
<feature type="binding site" evidence="18">
    <location>
        <begin position="68"/>
        <end position="72"/>
    </location>
    <ligand>
        <name>(6S)-NADPHX</name>
        <dbReference type="ChEBI" id="CHEBI:64076"/>
    </ligand>
</feature>
<dbReference type="HAMAP" id="MF_01965">
    <property type="entry name" value="NADHX_dehydratase"/>
    <property type="match status" value="1"/>
</dbReference>
<keyword evidence="8 17" id="KW-0521">NADP</keyword>
<dbReference type="EC" id="4.2.1.136" evidence="19"/>
<accession>A0A9X1WC10</accession>
<evidence type="ECO:0000313" key="22">
    <source>
        <dbReference type="EMBL" id="MCJ2376373.1"/>
    </source>
</evidence>
<evidence type="ECO:0000259" key="21">
    <source>
        <dbReference type="PROSITE" id="PS51385"/>
    </source>
</evidence>
<evidence type="ECO:0000256" key="11">
    <source>
        <dbReference type="ARBA" id="ARBA00023235"/>
    </source>
</evidence>
<dbReference type="InterPro" id="IPR036652">
    <property type="entry name" value="YjeF_N_dom_sf"/>
</dbReference>
<feature type="binding site" evidence="18">
    <location>
        <position position="132"/>
    </location>
    <ligand>
        <name>K(+)</name>
        <dbReference type="ChEBI" id="CHEBI:29103"/>
    </ligand>
</feature>
<comment type="cofactor">
    <cofactor evidence="18 19">
        <name>K(+)</name>
        <dbReference type="ChEBI" id="CHEBI:29103"/>
    </cofactor>
    <text evidence="18 19">Binds 1 potassium ion per subunit.</text>
</comment>
<dbReference type="GO" id="GO:0005524">
    <property type="term" value="F:ATP binding"/>
    <property type="evidence" value="ECO:0007669"/>
    <property type="project" value="UniProtKB-UniRule"/>
</dbReference>
<dbReference type="NCBIfam" id="TIGR00197">
    <property type="entry name" value="yjeF_nterm"/>
    <property type="match status" value="1"/>
</dbReference>
<comment type="function">
    <text evidence="14 19">Bifunctional enzyme that catalyzes the epimerization of the S- and R-forms of NAD(P)HX and the dehydration of the S-form of NAD(P)HX at the expense of ADP, which is converted to AMP. This allows the repair of both epimers of NAD(P)HX, a damaged form of NAD(P)H that is a result of enzymatic or heat-dependent hydration.</text>
</comment>
<keyword evidence="9 18" id="KW-0630">Potassium</keyword>
<dbReference type="Pfam" id="PF01256">
    <property type="entry name" value="Carb_kinase"/>
    <property type="match status" value="1"/>
</dbReference>
<keyword evidence="7 17" id="KW-0067">ATP-binding</keyword>
<evidence type="ECO:0000256" key="6">
    <source>
        <dbReference type="ARBA" id="ARBA00022741"/>
    </source>
</evidence>
<organism evidence="22 23">
    <name type="scientific">Vibrio gelatinilyticus</name>
    <dbReference type="NCBI Taxonomy" id="2893468"/>
    <lineage>
        <taxon>Bacteria</taxon>
        <taxon>Pseudomonadati</taxon>
        <taxon>Pseudomonadota</taxon>
        <taxon>Gammaproteobacteria</taxon>
        <taxon>Vibrionales</taxon>
        <taxon>Vibrionaceae</taxon>
        <taxon>Vibrio</taxon>
    </lineage>
</organism>
<feature type="binding site" evidence="17">
    <location>
        <position position="266"/>
    </location>
    <ligand>
        <name>(6S)-NADPHX</name>
        <dbReference type="ChEBI" id="CHEBI:64076"/>
    </ligand>
</feature>
<dbReference type="Pfam" id="PF03853">
    <property type="entry name" value="YjeF_N"/>
    <property type="match status" value="1"/>
</dbReference>
<dbReference type="RefSeq" id="WP_244355811.1">
    <property type="nucleotide sequence ID" value="NZ_JAJNNZ010000003.1"/>
</dbReference>
<feature type="domain" description="YjeF N-terminal" evidence="21">
    <location>
        <begin position="20"/>
        <end position="222"/>
    </location>
</feature>